<evidence type="ECO:0000256" key="1">
    <source>
        <dbReference type="SAM" id="SignalP"/>
    </source>
</evidence>
<dbReference type="EMBL" id="BDGU01001021">
    <property type="protein sequence ID" value="GAW09115.1"/>
    <property type="molecule type" value="Genomic_DNA"/>
</dbReference>
<protein>
    <submittedName>
        <fullName evidence="2">Uncharacterized protein</fullName>
    </submittedName>
</protein>
<evidence type="ECO:0000313" key="2">
    <source>
        <dbReference type="EMBL" id="GAW09115.1"/>
    </source>
</evidence>
<gene>
    <name evidence="2" type="ORF">LENED_011246</name>
</gene>
<proteinExistence type="predicted"/>
<accession>A0A1Q3EPK6</accession>
<evidence type="ECO:0000313" key="3">
    <source>
        <dbReference type="Proteomes" id="UP000188533"/>
    </source>
</evidence>
<dbReference type="InterPro" id="IPR045564">
    <property type="entry name" value="DUF5910"/>
</dbReference>
<reference evidence="2 3" key="1">
    <citation type="submission" date="2016-08" db="EMBL/GenBank/DDBJ databases">
        <authorList>
            <consortium name="Lentinula edodes genome sequencing consortium"/>
            <person name="Sakamoto Y."/>
            <person name="Nakade K."/>
            <person name="Sato S."/>
            <person name="Yoshida Y."/>
            <person name="Miyazaki K."/>
            <person name="Natsume S."/>
            <person name="Konno N."/>
        </authorList>
    </citation>
    <scope>NUCLEOTIDE SEQUENCE [LARGE SCALE GENOMIC DNA]</scope>
    <source>
        <strain evidence="2 3">NBRC 111202</strain>
    </source>
</reference>
<sequence>MIPSLNVLAPLLLLIRFSLVVACPVPVIDKRGLTFDKIVGFHYTDETAAKEYNQAGTLTSDVGGYKHIHPVPMDSDHQRHWKCEIRIHQLENLLEAPKLFITDRSANVWSGLQRLENYIKDAKLNVRNTIMFGEPLSAAFLGKEPKQVIMFLPSDYLEKSQRNPLAQHGSNSLGLRAKCIPPREYLRVREIAEWRDWGIPRWPDALHTQLVDSDDSHSDSD</sequence>
<feature type="chain" id="PRO_5010210128" evidence="1">
    <location>
        <begin position="23"/>
        <end position="221"/>
    </location>
</feature>
<feature type="signal peptide" evidence="1">
    <location>
        <begin position="1"/>
        <end position="22"/>
    </location>
</feature>
<organism evidence="2 3">
    <name type="scientific">Lentinula edodes</name>
    <name type="common">Shiitake mushroom</name>
    <name type="synonym">Lentinus edodes</name>
    <dbReference type="NCBI Taxonomy" id="5353"/>
    <lineage>
        <taxon>Eukaryota</taxon>
        <taxon>Fungi</taxon>
        <taxon>Dikarya</taxon>
        <taxon>Basidiomycota</taxon>
        <taxon>Agaricomycotina</taxon>
        <taxon>Agaricomycetes</taxon>
        <taxon>Agaricomycetidae</taxon>
        <taxon>Agaricales</taxon>
        <taxon>Marasmiineae</taxon>
        <taxon>Omphalotaceae</taxon>
        <taxon>Lentinula</taxon>
    </lineage>
</organism>
<name>A0A1Q3EPK6_LENED</name>
<dbReference type="Pfam" id="PF19287">
    <property type="entry name" value="DUF5910"/>
    <property type="match status" value="1"/>
</dbReference>
<dbReference type="Proteomes" id="UP000188533">
    <property type="component" value="Unassembled WGS sequence"/>
</dbReference>
<reference evidence="2 3" key="2">
    <citation type="submission" date="2017-02" db="EMBL/GenBank/DDBJ databases">
        <title>A genome survey and senescence transcriptome analysis in Lentinula edodes.</title>
        <authorList>
            <person name="Sakamoto Y."/>
            <person name="Nakade K."/>
            <person name="Sato S."/>
            <person name="Yoshida Y."/>
            <person name="Miyazaki K."/>
            <person name="Natsume S."/>
            <person name="Konno N."/>
        </authorList>
    </citation>
    <scope>NUCLEOTIDE SEQUENCE [LARGE SCALE GENOMIC DNA]</scope>
    <source>
        <strain evidence="2 3">NBRC 111202</strain>
    </source>
</reference>
<comment type="caution">
    <text evidence="2">The sequence shown here is derived from an EMBL/GenBank/DDBJ whole genome shotgun (WGS) entry which is preliminary data.</text>
</comment>
<keyword evidence="3" id="KW-1185">Reference proteome</keyword>
<dbReference type="AlphaFoldDB" id="A0A1Q3EPK6"/>
<keyword evidence="1" id="KW-0732">Signal</keyword>